<keyword evidence="2" id="KW-0479">Metal-binding</keyword>
<dbReference type="InterPro" id="IPR028020">
    <property type="entry name" value="ASX_DEUBAD_dom"/>
</dbReference>
<evidence type="ECO:0000313" key="11">
    <source>
        <dbReference type="Proteomes" id="UP000053831"/>
    </source>
</evidence>
<evidence type="ECO:0000256" key="6">
    <source>
        <dbReference type="ARBA" id="ARBA00023163"/>
    </source>
</evidence>
<sequence>MTGKKQSPRKPKWDAERILTDPKSPLARANLRTILSHPMAWSVLDAEEKAEILSLFPDKEHILDPDTDDARPDLRSLLNDDSFRYDCAAYTTNLALGRHDPEWLASAWGAQERRRIGDFDEFLIGKLRDDWGVELPDEMKLFRTPAQSAVPDEREGVPATNGSGCLGGGAAGEMRMDLEMPEDKVS</sequence>
<keyword evidence="11" id="KW-1185">Reference proteome</keyword>
<name>A0A0M9VVT5_ESCWE</name>
<keyword evidence="7" id="KW-0539">Nucleus</keyword>
<comment type="subcellular location">
    <subcellularLocation>
        <location evidence="1">Nucleus</location>
    </subcellularLocation>
</comment>
<dbReference type="PROSITE" id="PS51916">
    <property type="entry name" value="DEUBAD"/>
    <property type="match status" value="1"/>
</dbReference>
<dbReference type="GO" id="GO:0008270">
    <property type="term" value="F:zinc ion binding"/>
    <property type="evidence" value="ECO:0007669"/>
    <property type="project" value="UniProtKB-KW"/>
</dbReference>
<organism evidence="10 11">
    <name type="scientific">Escovopsis weberi</name>
    <dbReference type="NCBI Taxonomy" id="150374"/>
    <lineage>
        <taxon>Eukaryota</taxon>
        <taxon>Fungi</taxon>
        <taxon>Dikarya</taxon>
        <taxon>Ascomycota</taxon>
        <taxon>Pezizomycotina</taxon>
        <taxon>Sordariomycetes</taxon>
        <taxon>Hypocreomycetidae</taxon>
        <taxon>Hypocreales</taxon>
        <taxon>Hypocreaceae</taxon>
        <taxon>Escovopsis</taxon>
    </lineage>
</organism>
<keyword evidence="5" id="KW-0805">Transcription regulation</keyword>
<dbReference type="STRING" id="150374.A0A0M9VVT5"/>
<evidence type="ECO:0000256" key="8">
    <source>
        <dbReference type="SAM" id="MobiDB-lite"/>
    </source>
</evidence>
<proteinExistence type="predicted"/>
<dbReference type="OrthoDB" id="2289918at2759"/>
<gene>
    <name evidence="10" type="ORF">ESCO_006748</name>
</gene>
<evidence type="ECO:0000256" key="5">
    <source>
        <dbReference type="ARBA" id="ARBA00023015"/>
    </source>
</evidence>
<evidence type="ECO:0000256" key="4">
    <source>
        <dbReference type="ARBA" id="ARBA00022833"/>
    </source>
</evidence>
<evidence type="ECO:0000313" key="10">
    <source>
        <dbReference type="EMBL" id="KOS21305.1"/>
    </source>
</evidence>
<comment type="caution">
    <text evidence="10">The sequence shown here is derived from an EMBL/GenBank/DDBJ whole genome shotgun (WGS) entry which is preliminary data.</text>
</comment>
<accession>A0A0M9VVT5</accession>
<evidence type="ECO:0000259" key="9">
    <source>
        <dbReference type="PROSITE" id="PS51916"/>
    </source>
</evidence>
<feature type="domain" description="DEUBAD" evidence="9">
    <location>
        <begin position="22"/>
        <end position="136"/>
    </location>
</feature>
<dbReference type="InterPro" id="IPR044867">
    <property type="entry name" value="DEUBAD_dom"/>
</dbReference>
<dbReference type="AlphaFoldDB" id="A0A0M9VVT5"/>
<dbReference type="Proteomes" id="UP000053831">
    <property type="component" value="Unassembled WGS sequence"/>
</dbReference>
<evidence type="ECO:0000256" key="2">
    <source>
        <dbReference type="ARBA" id="ARBA00022723"/>
    </source>
</evidence>
<evidence type="ECO:0000256" key="7">
    <source>
        <dbReference type="ARBA" id="ARBA00023242"/>
    </source>
</evidence>
<dbReference type="Pfam" id="PF13919">
    <property type="entry name" value="ASXH"/>
    <property type="match status" value="1"/>
</dbReference>
<protein>
    <recommendedName>
        <fullName evidence="9">DEUBAD domain-containing protein</fullName>
    </recommendedName>
</protein>
<evidence type="ECO:0000256" key="1">
    <source>
        <dbReference type="ARBA" id="ARBA00004123"/>
    </source>
</evidence>
<keyword evidence="4" id="KW-0862">Zinc</keyword>
<evidence type="ECO:0000256" key="3">
    <source>
        <dbReference type="ARBA" id="ARBA00022771"/>
    </source>
</evidence>
<dbReference type="GO" id="GO:0005634">
    <property type="term" value="C:nucleus"/>
    <property type="evidence" value="ECO:0007669"/>
    <property type="project" value="UniProtKB-SubCell"/>
</dbReference>
<reference evidence="10 11" key="1">
    <citation type="submission" date="2015-07" db="EMBL/GenBank/DDBJ databases">
        <title>The genome of the fungus Escovopsis weberi, a specialized disease agent of ant agriculture.</title>
        <authorList>
            <person name="de Man T.J."/>
            <person name="Stajich J.E."/>
            <person name="Kubicek C.P."/>
            <person name="Chenthamara K."/>
            <person name="Atanasova L."/>
            <person name="Druzhinina I.S."/>
            <person name="Birnbaum S."/>
            <person name="Barribeau S.M."/>
            <person name="Teiling C."/>
            <person name="Suen G."/>
            <person name="Currie C."/>
            <person name="Gerardo N.M."/>
        </authorList>
    </citation>
    <scope>NUCLEOTIDE SEQUENCE [LARGE SCALE GENOMIC DNA]</scope>
</reference>
<dbReference type="EMBL" id="LGSR01000011">
    <property type="protein sequence ID" value="KOS21305.1"/>
    <property type="molecule type" value="Genomic_DNA"/>
</dbReference>
<keyword evidence="6" id="KW-0804">Transcription</keyword>
<feature type="compositionally biased region" description="Basic and acidic residues" evidence="8">
    <location>
        <begin position="174"/>
        <end position="186"/>
    </location>
</feature>
<feature type="region of interest" description="Disordered" evidence="8">
    <location>
        <begin position="145"/>
        <end position="186"/>
    </location>
</feature>
<keyword evidence="3" id="KW-0863">Zinc-finger</keyword>